<dbReference type="PANTHER" id="PTHR11188:SF17">
    <property type="entry name" value="FI21816P1"/>
    <property type="match status" value="1"/>
</dbReference>
<feature type="region of interest" description="Disordered" evidence="1">
    <location>
        <begin position="151"/>
        <end position="176"/>
    </location>
</feature>
<reference evidence="3 4" key="1">
    <citation type="journal article" date="2018" name="Evol. Lett.">
        <title>Horizontal gene cluster transfer increased hallucinogenic mushroom diversity.</title>
        <authorList>
            <person name="Reynolds H.T."/>
            <person name="Vijayakumar V."/>
            <person name="Gluck-Thaler E."/>
            <person name="Korotkin H.B."/>
            <person name="Matheny P.B."/>
            <person name="Slot J.C."/>
        </authorList>
    </citation>
    <scope>NUCLEOTIDE SEQUENCE [LARGE SCALE GENOMIC DNA]</scope>
    <source>
        <strain evidence="3 4">2631</strain>
    </source>
</reference>
<dbReference type="AlphaFoldDB" id="A0A409XND9"/>
<evidence type="ECO:0000259" key="2">
    <source>
        <dbReference type="Pfam" id="PF00339"/>
    </source>
</evidence>
<comment type="caution">
    <text evidence="3">The sequence shown here is derived from an EMBL/GenBank/DDBJ whole genome shotgun (WGS) entry which is preliminary data.</text>
</comment>
<dbReference type="GO" id="GO:0015031">
    <property type="term" value="P:protein transport"/>
    <property type="evidence" value="ECO:0007669"/>
    <property type="project" value="TreeGrafter"/>
</dbReference>
<evidence type="ECO:0000313" key="3">
    <source>
        <dbReference type="EMBL" id="PPQ92237.1"/>
    </source>
</evidence>
<dbReference type="Proteomes" id="UP000283269">
    <property type="component" value="Unassembled WGS sequence"/>
</dbReference>
<evidence type="ECO:0000256" key="1">
    <source>
        <dbReference type="SAM" id="MobiDB-lite"/>
    </source>
</evidence>
<organism evidence="3 4">
    <name type="scientific">Psilocybe cyanescens</name>
    <dbReference type="NCBI Taxonomy" id="93625"/>
    <lineage>
        <taxon>Eukaryota</taxon>
        <taxon>Fungi</taxon>
        <taxon>Dikarya</taxon>
        <taxon>Basidiomycota</taxon>
        <taxon>Agaricomycotina</taxon>
        <taxon>Agaricomycetes</taxon>
        <taxon>Agaricomycetidae</taxon>
        <taxon>Agaricales</taxon>
        <taxon>Agaricineae</taxon>
        <taxon>Strophariaceae</taxon>
        <taxon>Psilocybe</taxon>
    </lineage>
</organism>
<name>A0A409XND9_PSICY</name>
<dbReference type="InterPro" id="IPR050357">
    <property type="entry name" value="Arrestin_domain-protein"/>
</dbReference>
<keyword evidence="4" id="KW-1185">Reference proteome</keyword>
<feature type="domain" description="Arrestin-like N-terminal" evidence="2">
    <location>
        <begin position="94"/>
        <end position="238"/>
    </location>
</feature>
<dbReference type="Pfam" id="PF00339">
    <property type="entry name" value="Arrestin_N"/>
    <property type="match status" value="1"/>
</dbReference>
<evidence type="ECO:0000313" key="4">
    <source>
        <dbReference type="Proteomes" id="UP000283269"/>
    </source>
</evidence>
<feature type="compositionally biased region" description="Polar residues" evidence="1">
    <location>
        <begin position="1"/>
        <end position="12"/>
    </location>
</feature>
<protein>
    <recommendedName>
        <fullName evidence="2">Arrestin-like N-terminal domain-containing protein</fullName>
    </recommendedName>
</protein>
<dbReference type="Gene3D" id="2.60.40.640">
    <property type="match status" value="1"/>
</dbReference>
<accession>A0A409XND9</accession>
<dbReference type="InterPro" id="IPR011021">
    <property type="entry name" value="Arrestin-like_N"/>
</dbReference>
<feature type="compositionally biased region" description="Low complexity" evidence="1">
    <location>
        <begin position="157"/>
        <end position="176"/>
    </location>
</feature>
<sequence>MSVAGSVTTPPSYTVPLSGDGAAPGAADIEASEPGTTSNESELPAYMPSTRSSSTSRRRENPEPKEFSYDVKNRKGKSIAVLIIIAERSYSKHIPTFLQDSPVKGRVHLSLDKPDVIQSVVLSIRGEYITGANPDQQLIFLELSHPLWSQADGDPRSSNNVSEETSSSPRSHVASSSVRFSGKLEGEYTWPFSITLPKEVNVPCGKGKQLQTFTLPQTFNERHAKGSINYEMSLRINRGRFQSDHRIPAKFGYIPISRPPPFPPLRRVSYQEGTTLLGPTIDPEGWYSDNPVTIKGTLFNNRTIHIVCTLCYTRGSLIPLCIRLESDDYQALDLLSTPKAIVVSLKRRIKYQSDPERFLGSLVKDTIDYSQPAVWWPSSEGIEDNVGRFRFLNGELHLKVDMKPTSGIGDFAIEYSVVLFPFKTVGFEPSIDEVLLEYPVGIVTSFSHGPRPRKHAPPGYEADARPSIDFLTFDRPAAN</sequence>
<dbReference type="GO" id="GO:0005737">
    <property type="term" value="C:cytoplasm"/>
    <property type="evidence" value="ECO:0007669"/>
    <property type="project" value="TreeGrafter"/>
</dbReference>
<dbReference type="InterPro" id="IPR014752">
    <property type="entry name" value="Arrestin-like_C"/>
</dbReference>
<dbReference type="PANTHER" id="PTHR11188">
    <property type="entry name" value="ARRESTIN DOMAIN CONTAINING PROTEIN"/>
    <property type="match status" value="1"/>
</dbReference>
<feature type="region of interest" description="Disordered" evidence="1">
    <location>
        <begin position="1"/>
        <end position="68"/>
    </location>
</feature>
<proteinExistence type="predicted"/>
<gene>
    <name evidence="3" type="ORF">CVT25_008919</name>
</gene>
<feature type="compositionally biased region" description="Basic and acidic residues" evidence="1">
    <location>
        <begin position="57"/>
        <end position="68"/>
    </location>
</feature>
<dbReference type="InParanoid" id="A0A409XND9"/>
<dbReference type="OrthoDB" id="3261578at2759"/>
<dbReference type="EMBL" id="NHYD01001073">
    <property type="protein sequence ID" value="PPQ92237.1"/>
    <property type="molecule type" value="Genomic_DNA"/>
</dbReference>